<evidence type="ECO:0000256" key="1">
    <source>
        <dbReference type="ARBA" id="ARBA00000799"/>
    </source>
</evidence>
<dbReference type="EC" id="5.4.4.2" evidence="3"/>
<name>A0A024QAP6_9BACI</name>
<reference evidence="8" key="2">
    <citation type="submission" date="2014-05" db="EMBL/GenBank/DDBJ databases">
        <title>Draft genome sequence of Virgibacillus massiliensis Vm-5.</title>
        <authorList>
            <person name="Khelaifia S."/>
            <person name="Croce O."/>
            <person name="Lagier J.C."/>
            <person name="Raoult D."/>
        </authorList>
    </citation>
    <scope>NUCLEOTIDE SEQUENCE [LARGE SCALE GENOMIC DNA]</scope>
    <source>
        <strain evidence="8">Vm-5</strain>
    </source>
</reference>
<keyword evidence="8" id="KW-1185">Reference proteome</keyword>
<evidence type="ECO:0000256" key="2">
    <source>
        <dbReference type="ARBA" id="ARBA00005297"/>
    </source>
</evidence>
<dbReference type="NCBIfam" id="NF005380">
    <property type="entry name" value="PRK06923.1"/>
    <property type="match status" value="1"/>
</dbReference>
<dbReference type="eggNOG" id="COG1169">
    <property type="taxonomic scope" value="Bacteria"/>
</dbReference>
<keyword evidence="4" id="KW-0413">Isomerase</keyword>
<evidence type="ECO:0000256" key="4">
    <source>
        <dbReference type="ARBA" id="ARBA00023235"/>
    </source>
</evidence>
<feature type="domain" description="Chorismate-utilising enzyme C-terminal" evidence="6">
    <location>
        <begin position="121"/>
        <end position="381"/>
    </location>
</feature>
<dbReference type="Gene3D" id="3.60.120.10">
    <property type="entry name" value="Anthranilate synthase"/>
    <property type="match status" value="1"/>
</dbReference>
<sequence>MINATATNKRGQAPLLEHYQKGDFFLASPLRTILGRGVYSTVDTSNNHGLSNQIRNALTQAKLAGQNKPIVVGAIPFSTSTAAKLVIPKDIRIGSSLSIQDDECKKASSSSFEIQSVPEPEAYLAGVLQGLDAIEAGSIQKIVLSRSLHITSANRIDTHQLLKNLAFDNKSGYTFAAHLSTENDHLEDRTLIGASPELLVSKMGEKIVANPLAGSRPRCKDPIEDEQQAKELLDSTKDLHEHTVVVEAVKQSLQGFCLELDVPNKPTVIKTEAMWHLSTEITGTLKDSQVTSIDLATALHPTPAVCGYPTEDARNAIEKIEPFDRGFFTGMVGWCDASGNGEWVVTIRCAEIQGNNLQLYAGAGIVAGSNPDDELAETAAKFGTMLQGMGI</sequence>
<dbReference type="RefSeq" id="WP_038243296.1">
    <property type="nucleotide sequence ID" value="NZ_BNER01000002.1"/>
</dbReference>
<accession>A0A024QAP6</accession>
<dbReference type="NCBIfam" id="TIGR00543">
    <property type="entry name" value="isochor_syn"/>
    <property type="match status" value="1"/>
</dbReference>
<dbReference type="GO" id="GO:0008909">
    <property type="term" value="F:isochorismate synthase activity"/>
    <property type="evidence" value="ECO:0007669"/>
    <property type="project" value="UniProtKB-EC"/>
</dbReference>
<evidence type="ECO:0000313" key="7">
    <source>
        <dbReference type="EMBL" id="CDQ39352.1"/>
    </source>
</evidence>
<gene>
    <name evidence="7" type="primary">dhbC</name>
    <name evidence="7" type="ORF">BN990_01647</name>
</gene>
<dbReference type="SUPFAM" id="SSF56322">
    <property type="entry name" value="ADC synthase"/>
    <property type="match status" value="1"/>
</dbReference>
<evidence type="ECO:0000256" key="5">
    <source>
        <dbReference type="ARBA" id="ARBA00041564"/>
    </source>
</evidence>
<dbReference type="InterPro" id="IPR005801">
    <property type="entry name" value="ADC_synthase"/>
</dbReference>
<reference evidence="7 8" key="1">
    <citation type="submission" date="2014-03" db="EMBL/GenBank/DDBJ databases">
        <authorList>
            <person name="Urmite Genomes U."/>
        </authorList>
    </citation>
    <scope>NUCLEOTIDE SEQUENCE [LARGE SCALE GENOMIC DNA]</scope>
    <source>
        <strain evidence="7 8">Vm-5</strain>
    </source>
</reference>
<organism evidence="7 8">
    <name type="scientific">Virgibacillus massiliensis</name>
    <dbReference type="NCBI Taxonomy" id="1462526"/>
    <lineage>
        <taxon>Bacteria</taxon>
        <taxon>Bacillati</taxon>
        <taxon>Bacillota</taxon>
        <taxon>Bacilli</taxon>
        <taxon>Bacillales</taxon>
        <taxon>Bacillaceae</taxon>
        <taxon>Virgibacillus</taxon>
    </lineage>
</organism>
<dbReference type="OrthoDB" id="9803598at2"/>
<proteinExistence type="inferred from homology"/>
<comment type="caution">
    <text evidence="7">The sequence shown here is derived from an EMBL/GenBank/DDBJ whole genome shotgun (WGS) entry which is preliminary data.</text>
</comment>
<dbReference type="EMBL" id="CCDP010000001">
    <property type="protein sequence ID" value="CDQ39352.1"/>
    <property type="molecule type" value="Genomic_DNA"/>
</dbReference>
<evidence type="ECO:0000313" key="8">
    <source>
        <dbReference type="Proteomes" id="UP000028875"/>
    </source>
</evidence>
<dbReference type="PANTHER" id="PTHR42839">
    <property type="entry name" value="ISOCHORISMATE SYNTHASE ENTC"/>
    <property type="match status" value="1"/>
</dbReference>
<dbReference type="InterPro" id="IPR004561">
    <property type="entry name" value="IsoChor_synthase"/>
</dbReference>
<dbReference type="PANTHER" id="PTHR42839:SF2">
    <property type="entry name" value="ISOCHORISMATE SYNTHASE ENTC"/>
    <property type="match status" value="1"/>
</dbReference>
<evidence type="ECO:0000256" key="3">
    <source>
        <dbReference type="ARBA" id="ARBA00012824"/>
    </source>
</evidence>
<comment type="similarity">
    <text evidence="2">Belongs to the isochorismate synthase family.</text>
</comment>
<dbReference type="InterPro" id="IPR015890">
    <property type="entry name" value="Chorismate_C"/>
</dbReference>
<comment type="catalytic activity">
    <reaction evidence="1">
        <text>chorismate = isochorismate</text>
        <dbReference type="Rhea" id="RHEA:18985"/>
        <dbReference type="ChEBI" id="CHEBI:29748"/>
        <dbReference type="ChEBI" id="CHEBI:29780"/>
        <dbReference type="EC" id="5.4.4.2"/>
    </reaction>
</comment>
<dbReference type="GO" id="GO:0009697">
    <property type="term" value="P:salicylic acid biosynthetic process"/>
    <property type="evidence" value="ECO:0007669"/>
    <property type="project" value="TreeGrafter"/>
</dbReference>
<protein>
    <recommendedName>
        <fullName evidence="3">isochorismate synthase</fullName>
        <ecNumber evidence="3">5.4.4.2</ecNumber>
    </recommendedName>
    <alternativeName>
        <fullName evidence="5">Isochorismate mutase</fullName>
    </alternativeName>
</protein>
<dbReference type="Proteomes" id="UP000028875">
    <property type="component" value="Unassembled WGS sequence"/>
</dbReference>
<dbReference type="AlphaFoldDB" id="A0A024QAP6"/>
<dbReference type="Pfam" id="PF00425">
    <property type="entry name" value="Chorismate_bind"/>
    <property type="match status" value="1"/>
</dbReference>
<evidence type="ECO:0000259" key="6">
    <source>
        <dbReference type="Pfam" id="PF00425"/>
    </source>
</evidence>
<dbReference type="STRING" id="1462526.BN990_01647"/>